<keyword evidence="2" id="KW-1185">Reference proteome</keyword>
<gene>
    <name evidence="1" type="ORF">GGQ99_003165</name>
</gene>
<proteinExistence type="predicted"/>
<accession>A0ABR6L3R1</accession>
<comment type="caution">
    <text evidence="1">The sequence shown here is derived from an EMBL/GenBank/DDBJ whole genome shotgun (WGS) entry which is preliminary data.</text>
</comment>
<sequence>MTAELGRGKVEITVDEAIATLKRSSWPTTIIEGKDDTIVFRRLEDIFVNEMISILPVGGRDKVLAIFERRSEINRPEGIAFVTDKDSWCVSGVPTDYQSDCLLLTNGYSIENDVICDGDLLGLMTAAERSEFERELQEFLRWYALAFSRFLKGNGEVIKTHPNEVLDPAGVKVDLLADEVYPDELLQLLSEQPIQLVRGKSMFGLLMRRLSYGGRVVRHNHKALMETVAAKPGPILAALFHRVGQIVINSSANGPA</sequence>
<reference evidence="1 2" key="1">
    <citation type="submission" date="2020-08" db="EMBL/GenBank/DDBJ databases">
        <title>Genomic Encyclopedia of Type Strains, Phase IV (KMG-IV): sequencing the most valuable type-strain genomes for metagenomic binning, comparative biology and taxonomic classification.</title>
        <authorList>
            <person name="Goeker M."/>
        </authorList>
    </citation>
    <scope>NUCLEOTIDE SEQUENCE [LARGE SCALE GENOMIC DNA]</scope>
    <source>
        <strain evidence="1 2">DSM 7050</strain>
    </source>
</reference>
<dbReference type="EMBL" id="JACHOT010000004">
    <property type="protein sequence ID" value="MBB4651398.1"/>
    <property type="molecule type" value="Genomic_DNA"/>
</dbReference>
<evidence type="ECO:0000313" key="2">
    <source>
        <dbReference type="Proteomes" id="UP000539538"/>
    </source>
</evidence>
<dbReference type="RefSeq" id="WP_183263250.1">
    <property type="nucleotide sequence ID" value="NZ_BAAAVZ010000001.1"/>
</dbReference>
<organism evidence="1 2">
    <name type="scientific">Aminobacter niigataensis</name>
    <dbReference type="NCBI Taxonomy" id="83265"/>
    <lineage>
        <taxon>Bacteria</taxon>
        <taxon>Pseudomonadati</taxon>
        <taxon>Pseudomonadota</taxon>
        <taxon>Alphaproteobacteria</taxon>
        <taxon>Hyphomicrobiales</taxon>
        <taxon>Phyllobacteriaceae</taxon>
        <taxon>Aminobacter</taxon>
    </lineage>
</organism>
<evidence type="ECO:0008006" key="3">
    <source>
        <dbReference type="Google" id="ProtNLM"/>
    </source>
</evidence>
<evidence type="ECO:0000313" key="1">
    <source>
        <dbReference type="EMBL" id="MBB4651398.1"/>
    </source>
</evidence>
<dbReference type="Proteomes" id="UP000539538">
    <property type="component" value="Unassembled WGS sequence"/>
</dbReference>
<protein>
    <recommendedName>
        <fullName evidence="3">DUF4435 domain-containing protein</fullName>
    </recommendedName>
</protein>
<name>A0ABR6L3R1_9HYPH</name>